<evidence type="ECO:0000256" key="2">
    <source>
        <dbReference type="ARBA" id="ARBA00010919"/>
    </source>
</evidence>
<feature type="non-terminal residue" evidence="6">
    <location>
        <position position="73"/>
    </location>
</feature>
<dbReference type="FunFam" id="2.20.25.100:FF:000001">
    <property type="entry name" value="40S ribosomal protein S27"/>
    <property type="match status" value="1"/>
</dbReference>
<dbReference type="GO" id="GO:0003735">
    <property type="term" value="F:structural constituent of ribosome"/>
    <property type="evidence" value="ECO:0007669"/>
    <property type="project" value="InterPro"/>
</dbReference>
<evidence type="ECO:0000313" key="6">
    <source>
        <dbReference type="EMBL" id="KAF6766238.1"/>
    </source>
</evidence>
<dbReference type="GO" id="GO:1990904">
    <property type="term" value="C:ribonucleoprotein complex"/>
    <property type="evidence" value="ECO:0007669"/>
    <property type="project" value="UniProtKB-KW"/>
</dbReference>
<dbReference type="OrthoDB" id="5567124at2759"/>
<evidence type="ECO:0000313" key="7">
    <source>
        <dbReference type="Proteomes" id="UP000521943"/>
    </source>
</evidence>
<evidence type="ECO:0000256" key="5">
    <source>
        <dbReference type="ARBA" id="ARBA00023274"/>
    </source>
</evidence>
<organism evidence="6 7">
    <name type="scientific">Ephemerocybe angulata</name>
    <dbReference type="NCBI Taxonomy" id="980116"/>
    <lineage>
        <taxon>Eukaryota</taxon>
        <taxon>Fungi</taxon>
        <taxon>Dikarya</taxon>
        <taxon>Basidiomycota</taxon>
        <taxon>Agaricomycotina</taxon>
        <taxon>Agaricomycetes</taxon>
        <taxon>Agaricomycetidae</taxon>
        <taxon>Agaricales</taxon>
        <taxon>Agaricineae</taxon>
        <taxon>Psathyrellaceae</taxon>
        <taxon>Ephemerocybe</taxon>
    </lineage>
</organism>
<reference evidence="6 7" key="1">
    <citation type="submission" date="2020-07" db="EMBL/GenBank/DDBJ databases">
        <title>Comparative genomics of pyrophilous fungi reveals a link between fire events and developmental genes.</title>
        <authorList>
            <consortium name="DOE Joint Genome Institute"/>
            <person name="Steindorff A.S."/>
            <person name="Carver A."/>
            <person name="Calhoun S."/>
            <person name="Stillman K."/>
            <person name="Liu H."/>
            <person name="Lipzen A."/>
            <person name="Pangilinan J."/>
            <person name="Labutti K."/>
            <person name="Bruns T.D."/>
            <person name="Grigoriev I.V."/>
        </authorList>
    </citation>
    <scope>NUCLEOTIDE SEQUENCE [LARGE SCALE GENOMIC DNA]</scope>
    <source>
        <strain evidence="6 7">CBS 144469</strain>
    </source>
</reference>
<dbReference type="Pfam" id="PF01667">
    <property type="entry name" value="Ribosomal_S27e"/>
    <property type="match status" value="1"/>
</dbReference>
<dbReference type="InterPro" id="IPR000592">
    <property type="entry name" value="Ribosomal_eS27"/>
</dbReference>
<dbReference type="EMBL" id="JACGCI010000001">
    <property type="protein sequence ID" value="KAF6766238.1"/>
    <property type="molecule type" value="Genomic_DNA"/>
</dbReference>
<comment type="caution">
    <text evidence="6">The sequence shown here is derived from an EMBL/GenBank/DDBJ whole genome shotgun (WGS) entry which is preliminary data.</text>
</comment>
<dbReference type="GO" id="GO:0006412">
    <property type="term" value="P:translation"/>
    <property type="evidence" value="ECO:0007669"/>
    <property type="project" value="InterPro"/>
</dbReference>
<evidence type="ECO:0000256" key="4">
    <source>
        <dbReference type="ARBA" id="ARBA00022980"/>
    </source>
</evidence>
<keyword evidence="3" id="KW-0862">Zinc</keyword>
<evidence type="ECO:0000256" key="1">
    <source>
        <dbReference type="ARBA" id="ARBA00001947"/>
    </source>
</evidence>
<dbReference type="AlphaFoldDB" id="A0A8H6IKC1"/>
<dbReference type="SUPFAM" id="SSF57829">
    <property type="entry name" value="Zn-binding ribosomal proteins"/>
    <property type="match status" value="1"/>
</dbReference>
<keyword evidence="5" id="KW-0687">Ribonucleoprotein</keyword>
<keyword evidence="7" id="KW-1185">Reference proteome</keyword>
<proteinExistence type="inferred from homology"/>
<dbReference type="HAMAP" id="MF_00371">
    <property type="entry name" value="Ribosomal_eS27"/>
    <property type="match status" value="1"/>
</dbReference>
<accession>A0A8H6IKC1</accession>
<comment type="similarity">
    <text evidence="2">Belongs to the eukaryotic ribosomal protein eS27 family.</text>
</comment>
<comment type="cofactor">
    <cofactor evidence="1">
        <name>Zn(2+)</name>
        <dbReference type="ChEBI" id="CHEBI:29105"/>
    </cofactor>
</comment>
<name>A0A8H6IKC1_9AGAR</name>
<keyword evidence="4 6" id="KW-0689">Ribosomal protein</keyword>
<dbReference type="PANTHER" id="PTHR11594">
    <property type="entry name" value="40S RIBOSOMAL PROTEIN S27"/>
    <property type="match status" value="1"/>
</dbReference>
<gene>
    <name evidence="6" type="ORF">DFP72DRAFT_865995</name>
</gene>
<dbReference type="InterPro" id="IPR023407">
    <property type="entry name" value="Ribosomal_eS27_Zn-bd_dom_sf"/>
</dbReference>
<protein>
    <submittedName>
        <fullName evidence="6">40S ribosomal protein S27</fullName>
    </submittedName>
</protein>
<sequence>TLALEQKQHKLKRLVQSPNSYFMDVKCPGCFAITTVFSHAQTVVICSSCTSVLCQPTGGKARLTEGCSFRRKN</sequence>
<dbReference type="Proteomes" id="UP000521943">
    <property type="component" value="Unassembled WGS sequence"/>
</dbReference>
<dbReference type="InterPro" id="IPR011332">
    <property type="entry name" value="Ribosomal_zn-bd"/>
</dbReference>
<dbReference type="Gene3D" id="2.20.25.100">
    <property type="entry name" value="Zn-binding ribosomal proteins"/>
    <property type="match status" value="1"/>
</dbReference>
<evidence type="ECO:0000256" key="3">
    <source>
        <dbReference type="ARBA" id="ARBA00022833"/>
    </source>
</evidence>
<dbReference type="GO" id="GO:0005840">
    <property type="term" value="C:ribosome"/>
    <property type="evidence" value="ECO:0007669"/>
    <property type="project" value="UniProtKB-KW"/>
</dbReference>